<dbReference type="InterPro" id="IPR036811">
    <property type="entry name" value="Ubol_cytC_Rdtase_hinge_dom_sf"/>
</dbReference>
<reference evidence="13 14" key="1">
    <citation type="journal article" date="2018" name="Gigascience">
        <title>Genomes of trombidid mites reveal novel predicted allergens and laterally-transferred genes associated with secondary metabolism.</title>
        <authorList>
            <person name="Dong X."/>
            <person name="Chaisiri K."/>
            <person name="Xia D."/>
            <person name="Armstrong S.D."/>
            <person name="Fang Y."/>
            <person name="Donnelly M.J."/>
            <person name="Kadowaki T."/>
            <person name="McGarry J.W."/>
            <person name="Darby A.C."/>
            <person name="Makepeace B.L."/>
        </authorList>
    </citation>
    <scope>NUCLEOTIDE SEQUENCE [LARGE SCALE GENOMIC DNA]</scope>
    <source>
        <strain evidence="13">UoL-UT</strain>
    </source>
</reference>
<name>A0A443SC79_9ACAR</name>
<comment type="subcellular location">
    <subcellularLocation>
        <location evidence="1">Mitochondrion inner membrane</location>
        <topology evidence="1">Peripheral membrane protein</topology>
        <orientation evidence="1">Intermembrane side</orientation>
    </subcellularLocation>
</comment>
<feature type="disulfide bond" evidence="11">
    <location>
        <begin position="46"/>
        <end position="89"/>
    </location>
</feature>
<dbReference type="Gene3D" id="1.10.287.20">
    <property type="entry name" value="Ubiquinol-cytochrome C reductase hinge domain"/>
    <property type="match status" value="1"/>
</dbReference>
<evidence type="ECO:0000259" key="12">
    <source>
        <dbReference type="Pfam" id="PF02320"/>
    </source>
</evidence>
<dbReference type="PANTHER" id="PTHR15336:SF0">
    <property type="entry name" value="CYTOCHROME B-C1 COMPLEX SUBUNIT 6, MITOCHONDRIAL"/>
    <property type="match status" value="1"/>
</dbReference>
<feature type="domain" description="Ubiquinol-cytochrome C reductase hinge" evidence="12">
    <location>
        <begin position="37"/>
        <end position="99"/>
    </location>
</feature>
<dbReference type="EMBL" id="NCKV01003984">
    <property type="protein sequence ID" value="RWS25181.1"/>
    <property type="molecule type" value="Genomic_DNA"/>
</dbReference>
<evidence type="ECO:0000313" key="14">
    <source>
        <dbReference type="Proteomes" id="UP000288716"/>
    </source>
</evidence>
<evidence type="ECO:0000256" key="10">
    <source>
        <dbReference type="PIRNR" id="PIRNR000019"/>
    </source>
</evidence>
<gene>
    <name evidence="13" type="ORF">B4U80_06108</name>
</gene>
<organism evidence="13 14">
    <name type="scientific">Leptotrombidium deliense</name>
    <dbReference type="NCBI Taxonomy" id="299467"/>
    <lineage>
        <taxon>Eukaryota</taxon>
        <taxon>Metazoa</taxon>
        <taxon>Ecdysozoa</taxon>
        <taxon>Arthropoda</taxon>
        <taxon>Chelicerata</taxon>
        <taxon>Arachnida</taxon>
        <taxon>Acari</taxon>
        <taxon>Acariformes</taxon>
        <taxon>Trombidiformes</taxon>
        <taxon>Prostigmata</taxon>
        <taxon>Anystina</taxon>
        <taxon>Parasitengona</taxon>
        <taxon>Trombiculoidea</taxon>
        <taxon>Trombiculidae</taxon>
        <taxon>Leptotrombidium</taxon>
    </lineage>
</organism>
<keyword evidence="5 10" id="KW-0999">Mitochondrion inner membrane</keyword>
<dbReference type="InterPro" id="IPR003422">
    <property type="entry name" value="Cyt_b-c1_6"/>
</dbReference>
<dbReference type="GO" id="GO:0005743">
    <property type="term" value="C:mitochondrial inner membrane"/>
    <property type="evidence" value="ECO:0007669"/>
    <property type="project" value="UniProtKB-SubCell"/>
</dbReference>
<comment type="similarity">
    <text evidence="2 10">Belongs to the UQCRH/QCR6 family.</text>
</comment>
<evidence type="ECO:0000256" key="8">
    <source>
        <dbReference type="ARBA" id="ARBA00023136"/>
    </source>
</evidence>
<proteinExistence type="inferred from homology"/>
<keyword evidence="8 10" id="KW-0472">Membrane</keyword>
<dbReference type="AlphaFoldDB" id="A0A443SC79"/>
<dbReference type="Pfam" id="PF02320">
    <property type="entry name" value="UCR_hinge"/>
    <property type="match status" value="1"/>
</dbReference>
<evidence type="ECO:0000256" key="11">
    <source>
        <dbReference type="PIRSR" id="PIRSR000019-1"/>
    </source>
</evidence>
<keyword evidence="7 10" id="KW-0496">Mitochondrion</keyword>
<dbReference type="PANTHER" id="PTHR15336">
    <property type="entry name" value="UBIQUINOL-CYTOCHROME C REDUCTASE COMPLEX 7.8 KDA PROTEIN"/>
    <property type="match status" value="1"/>
</dbReference>
<keyword evidence="4 10" id="KW-0679">Respiratory chain</keyword>
<sequence>MDLYLNSFITSLRKYTQNSLKSKFVVKAEEEEEELVDPQEVLREDCTKKHCMKLKEKLEQCNNRVNSKKQTSESCFEEVIDLFHCVDHCVAETLFSKLK</sequence>
<comment type="function">
    <text evidence="10">Component of the ubiquinol-cytochrome c oxidoreductase, a multisubunit transmembrane complex that is part of the mitochondrial electron transport chain which drives oxidative phosphorylation.</text>
</comment>
<evidence type="ECO:0000256" key="6">
    <source>
        <dbReference type="ARBA" id="ARBA00022982"/>
    </source>
</evidence>
<dbReference type="PIRSF" id="PIRSF000019">
    <property type="entry name" value="Bc1_11K"/>
    <property type="match status" value="1"/>
</dbReference>
<protein>
    <recommendedName>
        <fullName evidence="10">Cytochrome b-c1 complex subunit 6</fullName>
    </recommendedName>
</protein>
<evidence type="ECO:0000256" key="7">
    <source>
        <dbReference type="ARBA" id="ARBA00023128"/>
    </source>
</evidence>
<keyword evidence="14" id="KW-1185">Reference proteome</keyword>
<evidence type="ECO:0000256" key="5">
    <source>
        <dbReference type="ARBA" id="ARBA00022792"/>
    </source>
</evidence>
<keyword evidence="6 10" id="KW-0249">Electron transport</keyword>
<evidence type="ECO:0000256" key="1">
    <source>
        <dbReference type="ARBA" id="ARBA00004137"/>
    </source>
</evidence>
<dbReference type="VEuPathDB" id="VectorBase:LDEU006859"/>
<evidence type="ECO:0000256" key="2">
    <source>
        <dbReference type="ARBA" id="ARBA00006498"/>
    </source>
</evidence>
<accession>A0A443SC79</accession>
<dbReference type="GO" id="GO:0006122">
    <property type="term" value="P:mitochondrial electron transport, ubiquinol to cytochrome c"/>
    <property type="evidence" value="ECO:0007669"/>
    <property type="project" value="InterPro"/>
</dbReference>
<keyword evidence="3 10" id="KW-0813">Transport</keyword>
<comment type="caution">
    <text evidence="13">The sequence shown here is derived from an EMBL/GenBank/DDBJ whole genome shotgun (WGS) entry which is preliminary data.</text>
</comment>
<dbReference type="FunFam" id="1.10.287.20:FF:000001">
    <property type="entry name" value="Cytochrome b-c1 complex subunit 6"/>
    <property type="match status" value="1"/>
</dbReference>
<dbReference type="STRING" id="299467.A0A443SC79"/>
<feature type="disulfide bond" evidence="11">
    <location>
        <begin position="61"/>
        <end position="75"/>
    </location>
</feature>
<dbReference type="SUPFAM" id="SSF81531">
    <property type="entry name" value="Non-heme 11 kDa protein of cytochrome bc1 complex (Ubiquinol-cytochrome c reductase)"/>
    <property type="match status" value="1"/>
</dbReference>
<evidence type="ECO:0000256" key="4">
    <source>
        <dbReference type="ARBA" id="ARBA00022660"/>
    </source>
</evidence>
<dbReference type="OrthoDB" id="405848at2759"/>
<evidence type="ECO:0000313" key="13">
    <source>
        <dbReference type="EMBL" id="RWS25181.1"/>
    </source>
</evidence>
<evidence type="ECO:0000256" key="3">
    <source>
        <dbReference type="ARBA" id="ARBA00022448"/>
    </source>
</evidence>
<keyword evidence="9 11" id="KW-1015">Disulfide bond</keyword>
<dbReference type="InterPro" id="IPR023184">
    <property type="entry name" value="Ubol_cytC_Rdtase_hinge_dom"/>
</dbReference>
<dbReference type="Proteomes" id="UP000288716">
    <property type="component" value="Unassembled WGS sequence"/>
</dbReference>
<evidence type="ECO:0000256" key="9">
    <source>
        <dbReference type="ARBA" id="ARBA00023157"/>
    </source>
</evidence>